<dbReference type="Gene3D" id="1.20.1070.10">
    <property type="entry name" value="Rhodopsin 7-helix transmembrane proteins"/>
    <property type="match status" value="1"/>
</dbReference>
<dbReference type="GO" id="GO:0005886">
    <property type="term" value="C:plasma membrane"/>
    <property type="evidence" value="ECO:0007669"/>
    <property type="project" value="UniProtKB-SubCell"/>
</dbReference>
<evidence type="ECO:0000256" key="14">
    <source>
        <dbReference type="RuleBase" id="RU000688"/>
    </source>
</evidence>
<evidence type="ECO:0000313" key="18">
    <source>
        <dbReference type="RefSeq" id="XP_025842149.2"/>
    </source>
</evidence>
<keyword evidence="13 14" id="KW-0807">Transducer</keyword>
<dbReference type="InterPro" id="IPR000276">
    <property type="entry name" value="GPCR_Rhodpsn"/>
</dbReference>
<evidence type="ECO:0000256" key="6">
    <source>
        <dbReference type="ARBA" id="ARBA00022725"/>
    </source>
</evidence>
<evidence type="ECO:0000259" key="16">
    <source>
        <dbReference type="PROSITE" id="PS50262"/>
    </source>
</evidence>
<keyword evidence="12" id="KW-0325">Glycoprotein</keyword>
<evidence type="ECO:0000256" key="9">
    <source>
        <dbReference type="ARBA" id="ARBA00023136"/>
    </source>
</evidence>
<dbReference type="Proteomes" id="UP001652641">
    <property type="component" value="Chromosome 5"/>
</dbReference>
<keyword evidence="6 15" id="KW-0552">Olfaction</keyword>
<dbReference type="KEGG" id="vvp:112910108"/>
<dbReference type="InterPro" id="IPR000725">
    <property type="entry name" value="Olfact_rcpt"/>
</dbReference>
<feature type="transmembrane region" description="Helical" evidence="15">
    <location>
        <begin position="98"/>
        <end position="121"/>
    </location>
</feature>
<feature type="transmembrane region" description="Helical" evidence="15">
    <location>
        <begin position="273"/>
        <end position="291"/>
    </location>
</feature>
<keyword evidence="11 14" id="KW-0675">Receptor</keyword>
<evidence type="ECO:0000256" key="12">
    <source>
        <dbReference type="ARBA" id="ARBA00023180"/>
    </source>
</evidence>
<dbReference type="Pfam" id="PF13853">
    <property type="entry name" value="7tm_4"/>
    <property type="match status" value="1"/>
</dbReference>
<sequence length="314" mass="34090">MDRLNHTWPQSFILTGFGAPGPVRPLAFLATLGVYVLTLASNSFIIVLVQADAGLSTPMYFFLGVLSFLEVWYVSATVPTLLLTWLHRHPPIPAAGCFLQLYAVHSLGMTECSLLAVMALDRHLAICRPLHYPALMSRKVQLGLAGAAWVAGFSAALVPAGLMAALPFCRKQVAHYFCDLAPLMRLACVDTGWHARVHRVVIGMINTCNFVLILGLYGGVLRAVLKLPSAASRAKAFSTCTSHVTVVALFFGSAFVVYVGLPGSQAEGTDKCIALVYTLLTPFLNPIIYTLRNKEVKVAVRRVIRKIRAILKGP</sequence>
<dbReference type="GeneID" id="112910108"/>
<evidence type="ECO:0000256" key="2">
    <source>
        <dbReference type="ARBA" id="ARBA00004651"/>
    </source>
</evidence>
<evidence type="ECO:0000313" key="17">
    <source>
        <dbReference type="Proteomes" id="UP001652641"/>
    </source>
</evidence>
<protein>
    <recommendedName>
        <fullName evidence="15">Olfactory receptor</fullName>
    </recommendedName>
</protein>
<accession>A0A3Q7R7S6</accession>
<dbReference type="PROSITE" id="PS50262">
    <property type="entry name" value="G_PROTEIN_RECEP_F1_2"/>
    <property type="match status" value="1"/>
</dbReference>
<dbReference type="AlphaFoldDB" id="A0A3Q7R7S6"/>
<keyword evidence="10" id="KW-1015">Disulfide bond</keyword>
<dbReference type="PRINTS" id="PR00245">
    <property type="entry name" value="OLFACTORYR"/>
</dbReference>
<feature type="domain" description="G-protein coupled receptors family 1 profile" evidence="16">
    <location>
        <begin position="41"/>
        <end position="289"/>
    </location>
</feature>
<evidence type="ECO:0000256" key="7">
    <source>
        <dbReference type="ARBA" id="ARBA00022989"/>
    </source>
</evidence>
<dbReference type="PRINTS" id="PR00237">
    <property type="entry name" value="GPCRRHODOPSN"/>
</dbReference>
<keyword evidence="17" id="KW-1185">Reference proteome</keyword>
<dbReference type="PROSITE" id="PS00237">
    <property type="entry name" value="G_PROTEIN_RECEP_F1_1"/>
    <property type="match status" value="1"/>
</dbReference>
<feature type="transmembrane region" description="Helical" evidence="15">
    <location>
        <begin position="26"/>
        <end position="49"/>
    </location>
</feature>
<reference key="1">
    <citation type="submission" date="2019-01" db="UniProtKB">
        <authorList>
            <consortium name="RefSeq"/>
        </authorList>
    </citation>
    <scope>IDENTIFICATION</scope>
</reference>
<evidence type="ECO:0000256" key="15">
    <source>
        <dbReference type="RuleBase" id="RU363047"/>
    </source>
</evidence>
<dbReference type="PANTHER" id="PTHR24242:SF410">
    <property type="entry name" value="OLFACTORY RECEPTOR"/>
    <property type="match status" value="1"/>
</dbReference>
<dbReference type="GO" id="GO:0004984">
    <property type="term" value="F:olfactory receptor activity"/>
    <property type="evidence" value="ECO:0007669"/>
    <property type="project" value="InterPro"/>
</dbReference>
<dbReference type="InterPro" id="IPR050939">
    <property type="entry name" value="Olfactory_GPCR1"/>
</dbReference>
<evidence type="ECO:0000256" key="8">
    <source>
        <dbReference type="ARBA" id="ARBA00023040"/>
    </source>
</evidence>
<dbReference type="STRING" id="9627.ENSVVUP00000022349"/>
<comment type="function">
    <text evidence="1">Putative odorant or sperm cell receptor.</text>
</comment>
<gene>
    <name evidence="18" type="primary">LOC112910108</name>
</gene>
<keyword evidence="8 14" id="KW-0297">G-protein coupled receptor</keyword>
<feature type="transmembrane region" description="Helical" evidence="15">
    <location>
        <begin position="61"/>
        <end position="86"/>
    </location>
</feature>
<proteinExistence type="inferred from homology"/>
<keyword evidence="4 15" id="KW-0716">Sensory transduction</keyword>
<feature type="transmembrane region" description="Helical" evidence="15">
    <location>
        <begin position="200"/>
        <end position="225"/>
    </location>
</feature>
<dbReference type="GO" id="GO:0004930">
    <property type="term" value="F:G protein-coupled receptor activity"/>
    <property type="evidence" value="ECO:0007669"/>
    <property type="project" value="UniProtKB-KW"/>
</dbReference>
<comment type="subcellular location">
    <subcellularLocation>
        <location evidence="2 15">Cell membrane</location>
        <topology evidence="2 15">Multi-pass membrane protein</topology>
    </subcellularLocation>
</comment>
<keyword evidence="7 15" id="KW-1133">Transmembrane helix</keyword>
<dbReference type="InterPro" id="IPR017452">
    <property type="entry name" value="GPCR_Rhodpsn_7TM"/>
</dbReference>
<evidence type="ECO:0000256" key="5">
    <source>
        <dbReference type="ARBA" id="ARBA00022692"/>
    </source>
</evidence>
<dbReference type="PANTHER" id="PTHR24242">
    <property type="entry name" value="G-PROTEIN COUPLED RECEPTOR"/>
    <property type="match status" value="1"/>
</dbReference>
<evidence type="ECO:0000256" key="11">
    <source>
        <dbReference type="ARBA" id="ARBA00023170"/>
    </source>
</evidence>
<name>A0A3Q7R7S6_VULVU</name>
<comment type="similarity">
    <text evidence="14">Belongs to the G-protein coupled receptor 1 family.</text>
</comment>
<feature type="transmembrane region" description="Helical" evidence="15">
    <location>
        <begin position="237"/>
        <end position="261"/>
    </location>
</feature>
<keyword evidence="3 15" id="KW-1003">Cell membrane</keyword>
<evidence type="ECO:0000256" key="3">
    <source>
        <dbReference type="ARBA" id="ARBA00022475"/>
    </source>
</evidence>
<reference evidence="18" key="2">
    <citation type="submission" date="2025-08" db="UniProtKB">
        <authorList>
            <consortium name="RefSeq"/>
        </authorList>
    </citation>
    <scope>IDENTIFICATION</scope>
    <source>
        <tissue evidence="18">Cell line</tissue>
    </source>
</reference>
<keyword evidence="9 15" id="KW-0472">Membrane</keyword>
<organism evidence="17 18">
    <name type="scientific">Vulpes vulpes</name>
    <name type="common">Red fox</name>
    <dbReference type="NCBI Taxonomy" id="9627"/>
    <lineage>
        <taxon>Eukaryota</taxon>
        <taxon>Metazoa</taxon>
        <taxon>Chordata</taxon>
        <taxon>Craniata</taxon>
        <taxon>Vertebrata</taxon>
        <taxon>Euteleostomi</taxon>
        <taxon>Mammalia</taxon>
        <taxon>Eutheria</taxon>
        <taxon>Laurasiatheria</taxon>
        <taxon>Carnivora</taxon>
        <taxon>Caniformia</taxon>
        <taxon>Canidae</taxon>
        <taxon>Vulpes</taxon>
    </lineage>
</organism>
<evidence type="ECO:0000256" key="13">
    <source>
        <dbReference type="ARBA" id="ARBA00023224"/>
    </source>
</evidence>
<evidence type="ECO:0000256" key="10">
    <source>
        <dbReference type="ARBA" id="ARBA00023157"/>
    </source>
</evidence>
<dbReference type="OMA" id="DHVNHNW"/>
<evidence type="ECO:0000256" key="4">
    <source>
        <dbReference type="ARBA" id="ARBA00022606"/>
    </source>
</evidence>
<evidence type="ECO:0000256" key="1">
    <source>
        <dbReference type="ARBA" id="ARBA00003929"/>
    </source>
</evidence>
<dbReference type="CDD" id="cd13954">
    <property type="entry name" value="7tmA_OR"/>
    <property type="match status" value="1"/>
</dbReference>
<dbReference type="RefSeq" id="XP_025842149.2">
    <property type="nucleotide sequence ID" value="XM_025986364.2"/>
</dbReference>
<dbReference type="SUPFAM" id="SSF81321">
    <property type="entry name" value="Family A G protein-coupled receptor-like"/>
    <property type="match status" value="1"/>
</dbReference>
<keyword evidence="5 14" id="KW-0812">Transmembrane</keyword>
<feature type="transmembrane region" description="Helical" evidence="15">
    <location>
        <begin position="142"/>
        <end position="166"/>
    </location>
</feature>